<dbReference type="Ensembl" id="ENSELUT00000112026.1">
    <property type="protein sequence ID" value="ENSELUP00000087244.1"/>
    <property type="gene ID" value="ENSELUG00000040177.1"/>
</dbReference>
<proteinExistence type="inferred from homology"/>
<reference evidence="3" key="3">
    <citation type="submission" date="2025-09" db="UniProtKB">
        <authorList>
            <consortium name="Ensembl"/>
        </authorList>
    </citation>
    <scope>IDENTIFICATION</scope>
</reference>
<comment type="similarity">
    <text evidence="1">Belongs to the calycin superfamily. Fatty-acid binding protein (FABP) family.</text>
</comment>
<dbReference type="SUPFAM" id="SSF50814">
    <property type="entry name" value="Lipocalins"/>
    <property type="match status" value="1"/>
</dbReference>
<organism evidence="3 4">
    <name type="scientific">Esox lucius</name>
    <name type="common">Northern pike</name>
    <dbReference type="NCBI Taxonomy" id="8010"/>
    <lineage>
        <taxon>Eukaryota</taxon>
        <taxon>Metazoa</taxon>
        <taxon>Chordata</taxon>
        <taxon>Craniata</taxon>
        <taxon>Vertebrata</taxon>
        <taxon>Euteleostomi</taxon>
        <taxon>Actinopterygii</taxon>
        <taxon>Neopterygii</taxon>
        <taxon>Teleostei</taxon>
        <taxon>Protacanthopterygii</taxon>
        <taxon>Esociformes</taxon>
        <taxon>Esocidae</taxon>
        <taxon>Esox</taxon>
    </lineage>
</organism>
<dbReference type="Proteomes" id="UP000265140">
    <property type="component" value="Chromosome 21"/>
</dbReference>
<name>A0AAY5KDM8_ESOLU</name>
<dbReference type="GO" id="GO:0008289">
    <property type="term" value="F:lipid binding"/>
    <property type="evidence" value="ECO:0007669"/>
    <property type="project" value="InterPro"/>
</dbReference>
<sequence>MTSPLPLLEKQTHSSVELLTMSTFKTIEIQFKLDEPFEETTPDGRETMSIFTLENGKLVQKQTWGGKETTIERQIADDGNTLEKTVGL</sequence>
<dbReference type="Pfam" id="PF00061">
    <property type="entry name" value="Lipocalin"/>
    <property type="match status" value="1"/>
</dbReference>
<gene>
    <name evidence="3" type="primary">FABP6</name>
</gene>
<dbReference type="PANTHER" id="PTHR11955">
    <property type="entry name" value="FATTY ACID BINDING PROTEIN"/>
    <property type="match status" value="1"/>
</dbReference>
<dbReference type="InterPro" id="IPR012674">
    <property type="entry name" value="Calycin"/>
</dbReference>
<dbReference type="GeneTree" id="ENSGT00940000164547"/>
<dbReference type="AlphaFoldDB" id="A0AAY5KDM8"/>
<evidence type="ECO:0000256" key="1">
    <source>
        <dbReference type="ARBA" id="ARBA00008390"/>
    </source>
</evidence>
<dbReference type="InterPro" id="IPR031259">
    <property type="entry name" value="ILBP"/>
</dbReference>
<keyword evidence="4" id="KW-1185">Reference proteome</keyword>
<reference evidence="3 4" key="1">
    <citation type="submission" date="2020-02" db="EMBL/GenBank/DDBJ databases">
        <title>Esox lucius (northern pike) genome, fEsoLuc1, primary haplotype.</title>
        <authorList>
            <person name="Myers G."/>
            <person name="Karagic N."/>
            <person name="Meyer A."/>
            <person name="Pippel M."/>
            <person name="Reichard M."/>
            <person name="Winkler S."/>
            <person name="Tracey A."/>
            <person name="Sims Y."/>
            <person name="Howe K."/>
            <person name="Rhie A."/>
            <person name="Formenti G."/>
            <person name="Durbin R."/>
            <person name="Fedrigo O."/>
            <person name="Jarvis E.D."/>
        </authorList>
    </citation>
    <scope>NUCLEOTIDE SEQUENCE [LARGE SCALE GENOMIC DNA]</scope>
</reference>
<evidence type="ECO:0000259" key="2">
    <source>
        <dbReference type="Pfam" id="PF00061"/>
    </source>
</evidence>
<dbReference type="InterPro" id="IPR000566">
    <property type="entry name" value="Lipocln_cytosolic_FA-bd_dom"/>
</dbReference>
<reference evidence="3" key="2">
    <citation type="submission" date="2025-08" db="UniProtKB">
        <authorList>
            <consortium name="Ensembl"/>
        </authorList>
    </citation>
    <scope>IDENTIFICATION</scope>
</reference>
<feature type="domain" description="Lipocalin/cytosolic fatty-acid binding" evidence="2">
    <location>
        <begin position="18"/>
        <end position="86"/>
    </location>
</feature>
<protein>
    <recommendedName>
        <fullName evidence="2">Lipocalin/cytosolic fatty-acid binding domain-containing protein</fullName>
    </recommendedName>
</protein>
<accession>A0AAY5KDM8</accession>
<evidence type="ECO:0000313" key="3">
    <source>
        <dbReference type="Ensembl" id="ENSELUP00000087244.1"/>
    </source>
</evidence>
<dbReference type="Gene3D" id="2.40.128.20">
    <property type="match status" value="1"/>
</dbReference>
<evidence type="ECO:0000313" key="4">
    <source>
        <dbReference type="Proteomes" id="UP000265140"/>
    </source>
</evidence>